<dbReference type="NCBIfam" id="NF005313">
    <property type="entry name" value="PRK06847.1"/>
    <property type="match status" value="1"/>
</dbReference>
<evidence type="ECO:0000313" key="5">
    <source>
        <dbReference type="EMBL" id="KAA9024418.1"/>
    </source>
</evidence>
<dbReference type="InterPro" id="IPR036188">
    <property type="entry name" value="FAD/NAD-bd_sf"/>
</dbReference>
<dbReference type="SUPFAM" id="SSF51905">
    <property type="entry name" value="FAD/NAD(P)-binding domain"/>
    <property type="match status" value="1"/>
</dbReference>
<keyword evidence="2" id="KW-0503">Monooxygenase</keyword>
<keyword evidence="7" id="KW-1185">Reference proteome</keyword>
<gene>
    <name evidence="5" type="ORF">F4U95_22125</name>
    <name evidence="4" type="ORF">F4U96_22195</name>
</gene>
<dbReference type="EMBL" id="VYQB01000028">
    <property type="protein sequence ID" value="KAA9011787.1"/>
    <property type="molecule type" value="Genomic_DNA"/>
</dbReference>
<dbReference type="Pfam" id="PF01494">
    <property type="entry name" value="FAD_binding_3"/>
    <property type="match status" value="1"/>
</dbReference>
<dbReference type="InterPro" id="IPR002938">
    <property type="entry name" value="FAD-bd"/>
</dbReference>
<dbReference type="GO" id="GO:0004497">
    <property type="term" value="F:monooxygenase activity"/>
    <property type="evidence" value="ECO:0007669"/>
    <property type="project" value="UniProtKB-KW"/>
</dbReference>
<protein>
    <submittedName>
        <fullName evidence="5">FAD-dependent oxidoreductase</fullName>
    </submittedName>
</protein>
<proteinExistence type="predicted"/>
<dbReference type="GO" id="GO:0071949">
    <property type="term" value="F:FAD binding"/>
    <property type="evidence" value="ECO:0007669"/>
    <property type="project" value="InterPro"/>
</dbReference>
<name>A0A5J5HRR9_9SPHN</name>
<dbReference type="PRINTS" id="PR00420">
    <property type="entry name" value="RNGMNOXGNASE"/>
</dbReference>
<dbReference type="EMBL" id="VYQA01000027">
    <property type="protein sequence ID" value="KAA9024418.1"/>
    <property type="molecule type" value="Genomic_DNA"/>
</dbReference>
<dbReference type="Proteomes" id="UP000325933">
    <property type="component" value="Unassembled WGS sequence"/>
</dbReference>
<dbReference type="PANTHER" id="PTHR13789">
    <property type="entry name" value="MONOOXYGENASE"/>
    <property type="match status" value="1"/>
</dbReference>
<evidence type="ECO:0000259" key="3">
    <source>
        <dbReference type="Pfam" id="PF01494"/>
    </source>
</evidence>
<dbReference type="AlphaFoldDB" id="A0A5J5HRR9"/>
<keyword evidence="1" id="KW-0560">Oxidoreductase</keyword>
<dbReference type="PANTHER" id="PTHR13789:SF309">
    <property type="entry name" value="PUTATIVE (AFU_ORTHOLOGUE AFUA_6G14510)-RELATED"/>
    <property type="match status" value="1"/>
</dbReference>
<evidence type="ECO:0000256" key="2">
    <source>
        <dbReference type="ARBA" id="ARBA00023033"/>
    </source>
</evidence>
<dbReference type="Gene3D" id="3.50.50.60">
    <property type="entry name" value="FAD/NAD(P)-binding domain"/>
    <property type="match status" value="1"/>
</dbReference>
<evidence type="ECO:0000256" key="1">
    <source>
        <dbReference type="ARBA" id="ARBA00023002"/>
    </source>
</evidence>
<evidence type="ECO:0000313" key="7">
    <source>
        <dbReference type="Proteomes" id="UP000326364"/>
    </source>
</evidence>
<dbReference type="Proteomes" id="UP000326364">
    <property type="component" value="Unassembled WGS sequence"/>
</dbReference>
<dbReference type="RefSeq" id="WP_120252872.1">
    <property type="nucleotide sequence ID" value="NZ_JBNNIY010000034.1"/>
</dbReference>
<evidence type="ECO:0000313" key="6">
    <source>
        <dbReference type="Proteomes" id="UP000325933"/>
    </source>
</evidence>
<comment type="caution">
    <text evidence="5">The sequence shown here is derived from an EMBL/GenBank/DDBJ whole genome shotgun (WGS) entry which is preliminary data.</text>
</comment>
<reference evidence="6 7" key="1">
    <citation type="submission" date="2019-09" db="EMBL/GenBank/DDBJ databases">
        <authorList>
            <person name="Feng G."/>
        </authorList>
    </citation>
    <scope>NUCLEOTIDE SEQUENCE [LARGE SCALE GENOMIC DNA]</scope>
    <source>
        <strain evidence="5 6">KACC 19283</strain>
        <strain evidence="4 7">KACC 19284</strain>
    </source>
</reference>
<organism evidence="5 6">
    <name type="scientific">Sphingobium limneticum</name>
    <dbReference type="NCBI Taxonomy" id="1007511"/>
    <lineage>
        <taxon>Bacteria</taxon>
        <taxon>Pseudomonadati</taxon>
        <taxon>Pseudomonadota</taxon>
        <taxon>Alphaproteobacteria</taxon>
        <taxon>Sphingomonadales</taxon>
        <taxon>Sphingomonadaceae</taxon>
        <taxon>Sphingobium</taxon>
    </lineage>
</organism>
<accession>A0A5J5HRR9</accession>
<evidence type="ECO:0000313" key="4">
    <source>
        <dbReference type="EMBL" id="KAA9011787.1"/>
    </source>
</evidence>
<dbReference type="InterPro" id="IPR050493">
    <property type="entry name" value="FAD-dep_Monooxygenase_BioMet"/>
</dbReference>
<sequence length="371" mass="39955">MDNKTILIIGGGIGGLTSAIALRRKGFDVTVIERNSDWSVYGVGIIQQSNVLRAMDHLGLLEEYVAAGAGFDTVEVFAPDGTKVARVPSPRLVEGYPANLGVGRPALHKVLGDRTIASGAKMRLGVTATKIDDQGDQVAVAFSDGTQGSFDLAVGADGVYSQTRKMLFPDEPLPHYTGQAVWRYNLPRPEGMDSLQAYNGPTGVGLVPISQSLMYMFVTTSEPDNPRYPRDGLARAMRAKIANCSPAIRAFGEYITDDAEVVYRPLETLMVDGPWHKGRIALLGDAVHATTPHLGQGAGMAIEDSIVLAEELASHDDLESALTAYHERRVDRCRYIVEKSLEICMGQLGKGAPVDNHKATADMFAMVSQPI</sequence>
<feature type="domain" description="FAD-binding" evidence="3">
    <location>
        <begin position="5"/>
        <end position="339"/>
    </location>
</feature>